<dbReference type="CDD" id="cd02064">
    <property type="entry name" value="FAD_synthetase_N"/>
    <property type="match status" value="1"/>
</dbReference>
<dbReference type="Gene3D" id="3.40.50.620">
    <property type="entry name" value="HUPs"/>
    <property type="match status" value="1"/>
</dbReference>
<evidence type="ECO:0000256" key="15">
    <source>
        <dbReference type="PIRNR" id="PIRNR004491"/>
    </source>
</evidence>
<dbReference type="EC" id="2.7.7.2" evidence="15"/>
<keyword evidence="6 15" id="KW-0808">Transferase</keyword>
<dbReference type="UniPathway" id="UPA00277">
    <property type="reaction ID" value="UER00407"/>
</dbReference>
<dbReference type="InterPro" id="IPR023465">
    <property type="entry name" value="Riboflavin_kinase_dom_sf"/>
</dbReference>
<dbReference type="Gene3D" id="2.40.30.30">
    <property type="entry name" value="Riboflavin kinase-like"/>
    <property type="match status" value="1"/>
</dbReference>
<name>A0A448AGY9_STRAP</name>
<evidence type="ECO:0000256" key="11">
    <source>
        <dbReference type="ARBA" id="ARBA00022840"/>
    </source>
</evidence>
<dbReference type="PANTHER" id="PTHR22749:SF6">
    <property type="entry name" value="RIBOFLAVIN KINASE"/>
    <property type="match status" value="1"/>
</dbReference>
<comment type="catalytic activity">
    <reaction evidence="14 15">
        <text>FMN + ATP + H(+) = FAD + diphosphate</text>
        <dbReference type="Rhea" id="RHEA:17237"/>
        <dbReference type="ChEBI" id="CHEBI:15378"/>
        <dbReference type="ChEBI" id="CHEBI:30616"/>
        <dbReference type="ChEBI" id="CHEBI:33019"/>
        <dbReference type="ChEBI" id="CHEBI:57692"/>
        <dbReference type="ChEBI" id="CHEBI:58210"/>
        <dbReference type="EC" id="2.7.7.2"/>
    </reaction>
</comment>
<dbReference type="PANTHER" id="PTHR22749">
    <property type="entry name" value="RIBOFLAVIN KINASE/FMN ADENYLYLTRANSFERASE"/>
    <property type="match status" value="1"/>
</dbReference>
<keyword evidence="4 15" id="KW-0285">Flavoprotein</keyword>
<dbReference type="GO" id="GO:0009231">
    <property type="term" value="P:riboflavin biosynthetic process"/>
    <property type="evidence" value="ECO:0007669"/>
    <property type="project" value="InterPro"/>
</dbReference>
<gene>
    <name evidence="17" type="primary">ribF</name>
    <name evidence="17" type="ORF">NCTC10713_00441</name>
</gene>
<dbReference type="NCBIfam" id="TIGR00083">
    <property type="entry name" value="ribF"/>
    <property type="match status" value="1"/>
</dbReference>
<dbReference type="GO" id="GO:0005524">
    <property type="term" value="F:ATP binding"/>
    <property type="evidence" value="ECO:0007669"/>
    <property type="project" value="UniProtKB-UniRule"/>
</dbReference>
<evidence type="ECO:0000256" key="4">
    <source>
        <dbReference type="ARBA" id="ARBA00022630"/>
    </source>
</evidence>
<comment type="catalytic activity">
    <reaction evidence="13 15">
        <text>riboflavin + ATP = FMN + ADP + H(+)</text>
        <dbReference type="Rhea" id="RHEA:14357"/>
        <dbReference type="ChEBI" id="CHEBI:15378"/>
        <dbReference type="ChEBI" id="CHEBI:30616"/>
        <dbReference type="ChEBI" id="CHEBI:57986"/>
        <dbReference type="ChEBI" id="CHEBI:58210"/>
        <dbReference type="ChEBI" id="CHEBI:456216"/>
        <dbReference type="EC" id="2.7.1.26"/>
    </reaction>
</comment>
<protein>
    <recommendedName>
        <fullName evidence="15">Riboflavin biosynthesis protein</fullName>
    </recommendedName>
    <domain>
        <recommendedName>
            <fullName evidence="15">Riboflavin kinase</fullName>
            <ecNumber evidence="15">2.7.1.26</ecNumber>
        </recommendedName>
        <alternativeName>
            <fullName evidence="15">Flavokinase</fullName>
        </alternativeName>
    </domain>
    <domain>
        <recommendedName>
            <fullName evidence="15">FMN adenylyltransferase</fullName>
            <ecNumber evidence="15">2.7.7.2</ecNumber>
        </recommendedName>
        <alternativeName>
            <fullName evidence="15">FAD pyrophosphorylase</fullName>
        </alternativeName>
        <alternativeName>
            <fullName evidence="15">FAD synthase</fullName>
        </alternativeName>
    </domain>
</protein>
<dbReference type="UniPathway" id="UPA00276">
    <property type="reaction ID" value="UER00406"/>
</dbReference>
<evidence type="ECO:0000256" key="9">
    <source>
        <dbReference type="ARBA" id="ARBA00022777"/>
    </source>
</evidence>
<dbReference type="SUPFAM" id="SSF82114">
    <property type="entry name" value="Riboflavin kinase-like"/>
    <property type="match status" value="1"/>
</dbReference>
<evidence type="ECO:0000256" key="8">
    <source>
        <dbReference type="ARBA" id="ARBA00022741"/>
    </source>
</evidence>
<dbReference type="SMART" id="SM00904">
    <property type="entry name" value="Flavokinase"/>
    <property type="match status" value="1"/>
</dbReference>
<dbReference type="EMBL" id="LR134283">
    <property type="protein sequence ID" value="VED97512.1"/>
    <property type="molecule type" value="Genomic_DNA"/>
</dbReference>
<evidence type="ECO:0000256" key="6">
    <source>
        <dbReference type="ARBA" id="ARBA00022679"/>
    </source>
</evidence>
<dbReference type="InterPro" id="IPR015864">
    <property type="entry name" value="FAD_synthase"/>
</dbReference>
<dbReference type="InterPro" id="IPR002606">
    <property type="entry name" value="Riboflavin_kinase_bac"/>
</dbReference>
<keyword evidence="7 15" id="KW-0548">Nucleotidyltransferase</keyword>
<organism evidence="17 18">
    <name type="scientific">Streptococcus anginosus</name>
    <dbReference type="NCBI Taxonomy" id="1328"/>
    <lineage>
        <taxon>Bacteria</taxon>
        <taxon>Bacillati</taxon>
        <taxon>Bacillota</taxon>
        <taxon>Bacilli</taxon>
        <taxon>Lactobacillales</taxon>
        <taxon>Streptococcaceae</taxon>
        <taxon>Streptococcus</taxon>
        <taxon>Streptococcus anginosus group</taxon>
    </lineage>
</organism>
<sequence>MMKTIRIKNEKDIQQIEHTVLVLGYFDGLHKGHQALFAEARKMAAEKHLKIAVLTFPESPKLAFVRYQPSLMLHLTSPEDRLQQMENLGVDYLYLIDFTSQFARNTAEQFFTKYVSRLKAKVVIAGFDYHFGSDRGNAEDLEKLFDGQVIVVPSVNFNGEKVSSTRIRETVLAGNVAESNQLLGYSLSTRGIVVHGNARGRTIGYPTANLAPLDRVILPADGVYVVDVEHDGKMYRGMASVGKNVTFEGDELRFEANIFEFSQDIYGDTIRIFWLDKIRDMVKFDNVDELVKQLQADEEIARYWIPENDNH</sequence>
<keyword evidence="9 15" id="KW-0418">Kinase</keyword>
<feature type="domain" description="Riboflavin kinase" evidence="16">
    <location>
        <begin position="182"/>
        <end position="306"/>
    </location>
</feature>
<dbReference type="GO" id="GO:0009398">
    <property type="term" value="P:FMN biosynthetic process"/>
    <property type="evidence" value="ECO:0007669"/>
    <property type="project" value="UniProtKB-UniRule"/>
</dbReference>
<evidence type="ECO:0000259" key="16">
    <source>
        <dbReference type="SMART" id="SM00904"/>
    </source>
</evidence>
<keyword evidence="5 15" id="KW-0288">FMN</keyword>
<evidence type="ECO:0000256" key="5">
    <source>
        <dbReference type="ARBA" id="ARBA00022643"/>
    </source>
</evidence>
<evidence type="ECO:0000256" key="13">
    <source>
        <dbReference type="ARBA" id="ARBA00047880"/>
    </source>
</evidence>
<evidence type="ECO:0000256" key="12">
    <source>
        <dbReference type="ARBA" id="ARBA00023268"/>
    </source>
</evidence>
<comment type="pathway">
    <text evidence="2 15">Cofactor biosynthesis; FAD biosynthesis; FAD from FMN: step 1/1.</text>
</comment>
<dbReference type="PIRSF" id="PIRSF004491">
    <property type="entry name" value="FAD_Synth"/>
    <property type="match status" value="1"/>
</dbReference>
<dbReference type="FunFam" id="3.40.50.620:FF:000021">
    <property type="entry name" value="Riboflavin biosynthesis protein"/>
    <property type="match status" value="1"/>
</dbReference>
<dbReference type="Pfam" id="PF06574">
    <property type="entry name" value="FAD_syn"/>
    <property type="match status" value="1"/>
</dbReference>
<keyword evidence="8 15" id="KW-0547">Nucleotide-binding</keyword>
<proteinExistence type="inferred from homology"/>
<evidence type="ECO:0000256" key="7">
    <source>
        <dbReference type="ARBA" id="ARBA00022695"/>
    </source>
</evidence>
<dbReference type="EC" id="2.7.1.26" evidence="15"/>
<evidence type="ECO:0000256" key="10">
    <source>
        <dbReference type="ARBA" id="ARBA00022827"/>
    </source>
</evidence>
<dbReference type="FunFam" id="2.40.30.30:FF:000003">
    <property type="entry name" value="Riboflavin biosynthesis protein"/>
    <property type="match status" value="1"/>
</dbReference>
<dbReference type="Proteomes" id="UP000278419">
    <property type="component" value="Chromosome"/>
</dbReference>
<dbReference type="InterPro" id="IPR023468">
    <property type="entry name" value="Riboflavin_kinase"/>
</dbReference>
<evidence type="ECO:0000256" key="14">
    <source>
        <dbReference type="ARBA" id="ARBA00049494"/>
    </source>
</evidence>
<dbReference type="GO" id="GO:0006747">
    <property type="term" value="P:FAD biosynthetic process"/>
    <property type="evidence" value="ECO:0007669"/>
    <property type="project" value="UniProtKB-UniRule"/>
</dbReference>
<comment type="function">
    <text evidence="1">Catalyzes the phosphorylation of riboflavin to FMN followed by the adenylation of FMN to FAD.</text>
</comment>
<comment type="similarity">
    <text evidence="15">Belongs to the ribF family.</text>
</comment>
<dbReference type="InterPro" id="IPR015865">
    <property type="entry name" value="Riboflavin_kinase_bac/euk"/>
</dbReference>
<keyword evidence="10 15" id="KW-0274">FAD</keyword>
<evidence type="ECO:0000256" key="2">
    <source>
        <dbReference type="ARBA" id="ARBA00004726"/>
    </source>
</evidence>
<evidence type="ECO:0000313" key="17">
    <source>
        <dbReference type="EMBL" id="VED97512.1"/>
    </source>
</evidence>
<evidence type="ECO:0000313" key="18">
    <source>
        <dbReference type="Proteomes" id="UP000278419"/>
    </source>
</evidence>
<comment type="pathway">
    <text evidence="3 15">Cofactor biosynthesis; FMN biosynthesis; FMN from riboflavin (ATP route): step 1/1.</text>
</comment>
<dbReference type="AlphaFoldDB" id="A0A448AGY9"/>
<dbReference type="NCBIfam" id="NF004162">
    <property type="entry name" value="PRK05627.1-5"/>
    <property type="match status" value="1"/>
</dbReference>
<dbReference type="InterPro" id="IPR004821">
    <property type="entry name" value="Cyt_trans-like"/>
</dbReference>
<accession>A0A448AGY9</accession>
<evidence type="ECO:0000256" key="1">
    <source>
        <dbReference type="ARBA" id="ARBA00002121"/>
    </source>
</evidence>
<dbReference type="NCBIfam" id="TIGR00125">
    <property type="entry name" value="cyt_tran_rel"/>
    <property type="match status" value="1"/>
</dbReference>
<keyword evidence="11 15" id="KW-0067">ATP-binding</keyword>
<dbReference type="GO" id="GO:0008531">
    <property type="term" value="F:riboflavin kinase activity"/>
    <property type="evidence" value="ECO:0007669"/>
    <property type="project" value="UniProtKB-UniRule"/>
</dbReference>
<keyword evidence="12" id="KW-0511">Multifunctional enzyme</keyword>
<dbReference type="Pfam" id="PF01687">
    <property type="entry name" value="Flavokinase"/>
    <property type="match status" value="1"/>
</dbReference>
<evidence type="ECO:0000256" key="3">
    <source>
        <dbReference type="ARBA" id="ARBA00005201"/>
    </source>
</evidence>
<dbReference type="GO" id="GO:0003919">
    <property type="term" value="F:FMN adenylyltransferase activity"/>
    <property type="evidence" value="ECO:0007669"/>
    <property type="project" value="UniProtKB-UniRule"/>
</dbReference>
<dbReference type="NCBIfam" id="NF004158">
    <property type="entry name" value="PRK05627.1-1"/>
    <property type="match status" value="1"/>
</dbReference>
<dbReference type="InterPro" id="IPR014729">
    <property type="entry name" value="Rossmann-like_a/b/a_fold"/>
</dbReference>
<reference evidence="17 18" key="1">
    <citation type="submission" date="2018-12" db="EMBL/GenBank/DDBJ databases">
        <authorList>
            <consortium name="Pathogen Informatics"/>
        </authorList>
    </citation>
    <scope>NUCLEOTIDE SEQUENCE [LARGE SCALE GENOMIC DNA]</scope>
    <source>
        <strain evidence="17 18">NCTC10713</strain>
    </source>
</reference>
<dbReference type="SUPFAM" id="SSF52374">
    <property type="entry name" value="Nucleotidylyl transferase"/>
    <property type="match status" value="1"/>
</dbReference>